<dbReference type="PANTHER" id="PTHR31660">
    <property type="entry name" value="GAG-POL POLYPROTEIN-LIKE PROTEIN-RELATED"/>
    <property type="match status" value="1"/>
</dbReference>
<evidence type="ECO:0000313" key="5">
    <source>
        <dbReference type="EMBL" id="EFA12667.2"/>
    </source>
</evidence>
<dbReference type="PANTHER" id="PTHR31660:SF76">
    <property type="entry name" value="CORE-BINDING (CB) DOMAIN-CONTAINING PROTEIN-RELATED"/>
    <property type="match status" value="1"/>
</dbReference>
<dbReference type="Gene3D" id="1.10.150.130">
    <property type="match status" value="1"/>
</dbReference>
<dbReference type="HOGENOM" id="CLU_337519_0_0_1"/>
<dbReference type="InterPro" id="IPR002104">
    <property type="entry name" value="Integrase_catalytic"/>
</dbReference>
<proteinExistence type="predicted"/>
<keyword evidence="1" id="KW-0238">DNA-binding</keyword>
<feature type="region of interest" description="Disordered" evidence="3">
    <location>
        <begin position="20"/>
        <end position="58"/>
    </location>
</feature>
<dbReference type="InterPro" id="IPR013762">
    <property type="entry name" value="Integrase-like_cat_sf"/>
</dbReference>
<name>D2CG43_TRICA</name>
<dbReference type="InParanoid" id="D2CG43"/>
<dbReference type="GO" id="GO:0003677">
    <property type="term" value="F:DNA binding"/>
    <property type="evidence" value="ECO:0007669"/>
    <property type="project" value="UniProtKB-KW"/>
</dbReference>
<feature type="compositionally biased region" description="Basic residues" evidence="3">
    <location>
        <begin position="24"/>
        <end position="37"/>
    </location>
</feature>
<evidence type="ECO:0000259" key="4">
    <source>
        <dbReference type="PROSITE" id="PS51898"/>
    </source>
</evidence>
<evidence type="ECO:0000256" key="1">
    <source>
        <dbReference type="ARBA" id="ARBA00023125"/>
    </source>
</evidence>
<dbReference type="AlphaFoldDB" id="D2CG43"/>
<evidence type="ECO:0000256" key="3">
    <source>
        <dbReference type="SAM" id="MobiDB-lite"/>
    </source>
</evidence>
<evidence type="ECO:0000256" key="2">
    <source>
        <dbReference type="ARBA" id="ARBA00023172"/>
    </source>
</evidence>
<dbReference type="InterPro" id="IPR011010">
    <property type="entry name" value="DNA_brk_join_enz"/>
</dbReference>
<dbReference type="EMBL" id="KQ972864">
    <property type="protein sequence ID" value="EFA12667.2"/>
    <property type="molecule type" value="Genomic_DNA"/>
</dbReference>
<dbReference type="SUPFAM" id="SSF56349">
    <property type="entry name" value="DNA breaking-rejoining enzymes"/>
    <property type="match status" value="1"/>
</dbReference>
<gene>
    <name evidence="5" type="primary">AUGUSTUS-3.0.2_10690</name>
    <name evidence="5" type="ORF">TcasGA2_TC010690</name>
</gene>
<dbReference type="InterPro" id="IPR010998">
    <property type="entry name" value="Integrase_recombinase_N"/>
</dbReference>
<reference evidence="5 6" key="2">
    <citation type="journal article" date="2010" name="Nucleic Acids Res.">
        <title>BeetleBase in 2010: revisions to provide comprehensive genomic information for Tribolium castaneum.</title>
        <authorList>
            <person name="Kim H.S."/>
            <person name="Murphy T."/>
            <person name="Xia J."/>
            <person name="Caragea D."/>
            <person name="Park Y."/>
            <person name="Beeman R.W."/>
            <person name="Lorenzen M.D."/>
            <person name="Butcher S."/>
            <person name="Manak J.R."/>
            <person name="Brown S.J."/>
        </authorList>
    </citation>
    <scope>NUCLEOTIDE SEQUENCE [LARGE SCALE GENOMIC DNA]</scope>
    <source>
        <strain evidence="5 6">Georgia GA2</strain>
    </source>
</reference>
<sequence length="717" mass="81476">MGTSNDPIGADILARMEKLEQKLKTRRKTKRRHHRSRSPSPFSSSRGDQDRTCKRRCRRSESIEVLTSSVDDPQRPVLETATSDPLPFLVEAPLDPEILLLLGAPQNSEEPLGEPIHASIAERWPVVIQKGLDPEITQQLLKKYPVGPNCTFAKTPRVNPEISASLTDSVLERDLRLSNKQLQMSACLAAMGKVLSLLLKNEQPDGTSFIEALSDSGRLLCDLFYQDSLLRRTLILELLANPQITRKLTLKSRRLKSETEWQLSDFAYSDIIKRFGYPEIDLFANRHNAKCEKFVAWLRDPGALAIDAFTVSWEDYYFYAFPPFSVVLRTLRKIISDRPCGILVVPNWPIQPWFPLFISLLTNKPFYCKPSKYLLTSPDRRRHPIWNQLSLVVGRLSGKVSTKKDFMTKDKKGIHASNIMISSIAPSTLKQYSSSLKRWWSFCHQNRIDIYTFNVTKILDFLTELFSSGSNYGTINSARSALALLISPEVGTDFRIKRFFKGVENLRPGRPRYEITWDPHIVLKYLSSRDNKSIPLDILGKKLAMLLALTTAHRVQTLSLIDIRNIDVTSDKTLIKIPDRIKTSKRTRPQPVLLLPYFKERPQVCVATTLQVYMEKTKTLRGSCTRLFISPRGPNGAASTQTLSRWIKQVLKESGIDTTMFSAHSTRHASTSKADHTGISLDVIRKTAGWSSNSKTFAVFYKRPLQNNQSFAKAIYS</sequence>
<dbReference type="GO" id="GO:0006310">
    <property type="term" value="P:DNA recombination"/>
    <property type="evidence" value="ECO:0007669"/>
    <property type="project" value="UniProtKB-KW"/>
</dbReference>
<keyword evidence="2" id="KW-0233">DNA recombination</keyword>
<protein>
    <recommendedName>
        <fullName evidence="4">Tyr recombinase domain-containing protein</fullName>
    </recommendedName>
</protein>
<dbReference type="Proteomes" id="UP000007266">
    <property type="component" value="Unassembled WGS sequence"/>
</dbReference>
<accession>D2CG43</accession>
<dbReference type="eggNOG" id="ENOG502S4UE">
    <property type="taxonomic scope" value="Eukaryota"/>
</dbReference>
<dbReference type="GO" id="GO:0015074">
    <property type="term" value="P:DNA integration"/>
    <property type="evidence" value="ECO:0007669"/>
    <property type="project" value="InterPro"/>
</dbReference>
<evidence type="ECO:0000313" key="6">
    <source>
        <dbReference type="Proteomes" id="UP000007266"/>
    </source>
</evidence>
<reference evidence="5 6" key="1">
    <citation type="journal article" date="2008" name="Nature">
        <title>The genome of the model beetle and pest Tribolium castaneum.</title>
        <authorList>
            <consortium name="Tribolium Genome Sequencing Consortium"/>
            <person name="Richards S."/>
            <person name="Gibbs R.A."/>
            <person name="Weinstock G.M."/>
            <person name="Brown S.J."/>
            <person name="Denell R."/>
            <person name="Beeman R.W."/>
            <person name="Gibbs R."/>
            <person name="Beeman R.W."/>
            <person name="Brown S.J."/>
            <person name="Bucher G."/>
            <person name="Friedrich M."/>
            <person name="Grimmelikhuijzen C.J."/>
            <person name="Klingler M."/>
            <person name="Lorenzen M."/>
            <person name="Richards S."/>
            <person name="Roth S."/>
            <person name="Schroder R."/>
            <person name="Tautz D."/>
            <person name="Zdobnov E.M."/>
            <person name="Muzny D."/>
            <person name="Gibbs R.A."/>
            <person name="Weinstock G.M."/>
            <person name="Attaway T."/>
            <person name="Bell S."/>
            <person name="Buhay C.J."/>
            <person name="Chandrabose M.N."/>
            <person name="Chavez D."/>
            <person name="Clerk-Blankenburg K.P."/>
            <person name="Cree A."/>
            <person name="Dao M."/>
            <person name="Davis C."/>
            <person name="Chacko J."/>
            <person name="Dinh H."/>
            <person name="Dugan-Rocha S."/>
            <person name="Fowler G."/>
            <person name="Garner T.T."/>
            <person name="Garnes J."/>
            <person name="Gnirke A."/>
            <person name="Hawes A."/>
            <person name="Hernandez J."/>
            <person name="Hines S."/>
            <person name="Holder M."/>
            <person name="Hume J."/>
            <person name="Jhangiani S.N."/>
            <person name="Joshi V."/>
            <person name="Khan Z.M."/>
            <person name="Jackson L."/>
            <person name="Kovar C."/>
            <person name="Kowis A."/>
            <person name="Lee S."/>
            <person name="Lewis L.R."/>
            <person name="Margolis J."/>
            <person name="Morgan M."/>
            <person name="Nazareth L.V."/>
            <person name="Nguyen N."/>
            <person name="Okwuonu G."/>
            <person name="Parker D."/>
            <person name="Richards S."/>
            <person name="Ruiz S.J."/>
            <person name="Santibanez J."/>
            <person name="Savard J."/>
            <person name="Scherer S.E."/>
            <person name="Schneider B."/>
            <person name="Sodergren E."/>
            <person name="Tautz D."/>
            <person name="Vattahil S."/>
            <person name="Villasana D."/>
            <person name="White C.S."/>
            <person name="Wright R."/>
            <person name="Park Y."/>
            <person name="Beeman R.W."/>
            <person name="Lord J."/>
            <person name="Oppert B."/>
            <person name="Lorenzen M."/>
            <person name="Brown S."/>
            <person name="Wang L."/>
            <person name="Savard J."/>
            <person name="Tautz D."/>
            <person name="Richards S."/>
            <person name="Weinstock G."/>
            <person name="Gibbs R.A."/>
            <person name="Liu Y."/>
            <person name="Worley K."/>
            <person name="Weinstock G."/>
            <person name="Elsik C.G."/>
            <person name="Reese J.T."/>
            <person name="Elhaik E."/>
            <person name="Landan G."/>
            <person name="Graur D."/>
            <person name="Arensburger P."/>
            <person name="Atkinson P."/>
            <person name="Beeman R.W."/>
            <person name="Beidler J."/>
            <person name="Brown S.J."/>
            <person name="Demuth J.P."/>
            <person name="Drury D.W."/>
            <person name="Du Y.Z."/>
            <person name="Fujiwara H."/>
            <person name="Lorenzen M."/>
            <person name="Maselli V."/>
            <person name="Osanai M."/>
            <person name="Park Y."/>
            <person name="Robertson H.M."/>
            <person name="Tu Z."/>
            <person name="Wang J.J."/>
            <person name="Wang S."/>
            <person name="Richards S."/>
            <person name="Song H."/>
            <person name="Zhang L."/>
            <person name="Sodergren E."/>
            <person name="Werner D."/>
            <person name="Stanke M."/>
            <person name="Morgenstern B."/>
            <person name="Solovyev V."/>
            <person name="Kosarev P."/>
            <person name="Brown G."/>
            <person name="Chen H.C."/>
            <person name="Ermolaeva O."/>
            <person name="Hlavina W."/>
            <person name="Kapustin Y."/>
            <person name="Kiryutin B."/>
            <person name="Kitts P."/>
            <person name="Maglott D."/>
            <person name="Pruitt K."/>
            <person name="Sapojnikov V."/>
            <person name="Souvorov A."/>
            <person name="Mackey A.J."/>
            <person name="Waterhouse R.M."/>
            <person name="Wyder S."/>
            <person name="Zdobnov E.M."/>
            <person name="Zdobnov E.M."/>
            <person name="Wyder S."/>
            <person name="Kriventseva E.V."/>
            <person name="Kadowaki T."/>
            <person name="Bork P."/>
            <person name="Aranda M."/>
            <person name="Bao R."/>
            <person name="Beermann A."/>
            <person name="Berns N."/>
            <person name="Bolognesi R."/>
            <person name="Bonneton F."/>
            <person name="Bopp D."/>
            <person name="Brown S.J."/>
            <person name="Bucher G."/>
            <person name="Butts T."/>
            <person name="Chaumot A."/>
            <person name="Denell R.E."/>
            <person name="Ferrier D.E."/>
            <person name="Friedrich M."/>
            <person name="Gordon C.M."/>
            <person name="Jindra M."/>
            <person name="Klingler M."/>
            <person name="Lan Q."/>
            <person name="Lattorff H.M."/>
            <person name="Laudet V."/>
            <person name="von Levetsow C."/>
            <person name="Liu Z."/>
            <person name="Lutz R."/>
            <person name="Lynch J.A."/>
            <person name="da Fonseca R.N."/>
            <person name="Posnien N."/>
            <person name="Reuter R."/>
            <person name="Roth S."/>
            <person name="Savard J."/>
            <person name="Schinko J.B."/>
            <person name="Schmitt C."/>
            <person name="Schoppmeier M."/>
            <person name="Schroder R."/>
            <person name="Shippy T.D."/>
            <person name="Simonnet F."/>
            <person name="Marques-Souza H."/>
            <person name="Tautz D."/>
            <person name="Tomoyasu Y."/>
            <person name="Trauner J."/>
            <person name="Van der Zee M."/>
            <person name="Vervoort M."/>
            <person name="Wittkopp N."/>
            <person name="Wimmer E.A."/>
            <person name="Yang X."/>
            <person name="Jones A.K."/>
            <person name="Sattelle D.B."/>
            <person name="Ebert P.R."/>
            <person name="Nelson D."/>
            <person name="Scott J.G."/>
            <person name="Beeman R.W."/>
            <person name="Muthukrishnan S."/>
            <person name="Kramer K.J."/>
            <person name="Arakane Y."/>
            <person name="Beeman R.W."/>
            <person name="Zhu Q."/>
            <person name="Hogenkamp D."/>
            <person name="Dixit R."/>
            <person name="Oppert B."/>
            <person name="Jiang H."/>
            <person name="Zou Z."/>
            <person name="Marshall J."/>
            <person name="Elpidina E."/>
            <person name="Vinokurov K."/>
            <person name="Oppert C."/>
            <person name="Zou Z."/>
            <person name="Evans J."/>
            <person name="Lu Z."/>
            <person name="Zhao P."/>
            <person name="Sumathipala N."/>
            <person name="Altincicek B."/>
            <person name="Vilcinskas A."/>
            <person name="Williams M."/>
            <person name="Hultmark D."/>
            <person name="Hetru C."/>
            <person name="Jiang H."/>
            <person name="Grimmelikhuijzen C.J."/>
            <person name="Hauser F."/>
            <person name="Cazzamali G."/>
            <person name="Williamson M."/>
            <person name="Park Y."/>
            <person name="Li B."/>
            <person name="Tanaka Y."/>
            <person name="Predel R."/>
            <person name="Neupert S."/>
            <person name="Schachtner J."/>
            <person name="Verleyen P."/>
            <person name="Raible F."/>
            <person name="Bork P."/>
            <person name="Friedrich M."/>
            <person name="Walden K.K."/>
            <person name="Robertson H.M."/>
            <person name="Angeli S."/>
            <person name="Foret S."/>
            <person name="Bucher G."/>
            <person name="Schuetz S."/>
            <person name="Maleszka R."/>
            <person name="Wimmer E.A."/>
            <person name="Beeman R.W."/>
            <person name="Lorenzen M."/>
            <person name="Tomoyasu Y."/>
            <person name="Miller S.C."/>
            <person name="Grossmann D."/>
            <person name="Bucher G."/>
        </authorList>
    </citation>
    <scope>NUCLEOTIDE SEQUENCE [LARGE SCALE GENOMIC DNA]</scope>
    <source>
        <strain evidence="5 6">Georgia GA2</strain>
    </source>
</reference>
<dbReference type="OMA" id="NTIWERM"/>
<keyword evidence="6" id="KW-1185">Reference proteome</keyword>
<organism evidence="5 6">
    <name type="scientific">Tribolium castaneum</name>
    <name type="common">Red flour beetle</name>
    <dbReference type="NCBI Taxonomy" id="7070"/>
    <lineage>
        <taxon>Eukaryota</taxon>
        <taxon>Metazoa</taxon>
        <taxon>Ecdysozoa</taxon>
        <taxon>Arthropoda</taxon>
        <taxon>Hexapoda</taxon>
        <taxon>Insecta</taxon>
        <taxon>Pterygota</taxon>
        <taxon>Neoptera</taxon>
        <taxon>Endopterygota</taxon>
        <taxon>Coleoptera</taxon>
        <taxon>Polyphaga</taxon>
        <taxon>Cucujiformia</taxon>
        <taxon>Tenebrionidae</taxon>
        <taxon>Tenebrionidae incertae sedis</taxon>
        <taxon>Tribolium</taxon>
    </lineage>
</organism>
<feature type="domain" description="Tyr recombinase" evidence="4">
    <location>
        <begin position="521"/>
        <end position="713"/>
    </location>
</feature>
<dbReference type="Gene3D" id="1.10.443.10">
    <property type="entry name" value="Intergrase catalytic core"/>
    <property type="match status" value="1"/>
</dbReference>
<dbReference type="PROSITE" id="PS51898">
    <property type="entry name" value="TYR_RECOMBINASE"/>
    <property type="match status" value="1"/>
</dbReference>
<dbReference type="Pfam" id="PF00589">
    <property type="entry name" value="Phage_integrase"/>
    <property type="match status" value="1"/>
</dbReference>